<evidence type="ECO:0000313" key="3">
    <source>
        <dbReference type="Proteomes" id="UP000555003"/>
    </source>
</evidence>
<name>A0ABR6DLM0_9FLAO</name>
<reference evidence="2 3" key="1">
    <citation type="submission" date="2020-08" db="EMBL/GenBank/DDBJ databases">
        <title>Genomic Encyclopedia of Type Strains, Phase IV (KMG-IV): sequencing the most valuable type-strain genomes for metagenomic binning, comparative biology and taxonomic classification.</title>
        <authorList>
            <person name="Goeker M."/>
        </authorList>
    </citation>
    <scope>NUCLEOTIDE SEQUENCE [LARGE SCALE GENOMIC DNA]</scope>
    <source>
        <strain evidence="2 3">DSM 100397</strain>
    </source>
</reference>
<keyword evidence="3" id="KW-1185">Reference proteome</keyword>
<accession>A0ABR6DLM0</accession>
<evidence type="ECO:0008006" key="4">
    <source>
        <dbReference type="Google" id="ProtNLM"/>
    </source>
</evidence>
<sequence length="209" mass="24292">MKKNNKQNFVQVNYNLLATTKLNSTQKLFISYIIGWQRNKLFCKETNNNLALKFGMKYGGIRSLLSSLNKFDFFKSESFDYDKTTSTSGHQITVDIGKLGEFLSPEKTSQETDSKEPERIEDVSQDNSKTTMQYHDDEIINIEEVMTILDFNIDDINSFRNLFSSNNVKFGEFQYTFSGRYGVQKYMPDDGIAISSEQYEKFLEMCFED</sequence>
<dbReference type="EMBL" id="JACJIS010000001">
    <property type="protein sequence ID" value="MBA9072582.1"/>
    <property type="molecule type" value="Genomic_DNA"/>
</dbReference>
<evidence type="ECO:0000313" key="2">
    <source>
        <dbReference type="EMBL" id="MBA9072582.1"/>
    </source>
</evidence>
<comment type="caution">
    <text evidence="2">The sequence shown here is derived from an EMBL/GenBank/DDBJ whole genome shotgun (WGS) entry which is preliminary data.</text>
</comment>
<proteinExistence type="predicted"/>
<dbReference type="RefSeq" id="WP_182492590.1">
    <property type="nucleotide sequence ID" value="NZ_JACJIS010000001.1"/>
</dbReference>
<protein>
    <recommendedName>
        <fullName evidence="4">Transcriptional regulator</fullName>
    </recommendedName>
</protein>
<feature type="compositionally biased region" description="Basic and acidic residues" evidence="1">
    <location>
        <begin position="108"/>
        <end position="122"/>
    </location>
</feature>
<dbReference type="Proteomes" id="UP000555003">
    <property type="component" value="Unassembled WGS sequence"/>
</dbReference>
<evidence type="ECO:0000256" key="1">
    <source>
        <dbReference type="SAM" id="MobiDB-lite"/>
    </source>
</evidence>
<organism evidence="2 3">
    <name type="scientific">Flavobacterium gossypii</name>
    <dbReference type="NCBI Taxonomy" id="1646119"/>
    <lineage>
        <taxon>Bacteria</taxon>
        <taxon>Pseudomonadati</taxon>
        <taxon>Bacteroidota</taxon>
        <taxon>Flavobacteriia</taxon>
        <taxon>Flavobacteriales</taxon>
        <taxon>Flavobacteriaceae</taxon>
        <taxon>Flavobacterium</taxon>
    </lineage>
</organism>
<gene>
    <name evidence="2" type="ORF">GGR22_000708</name>
</gene>
<feature type="region of interest" description="Disordered" evidence="1">
    <location>
        <begin position="105"/>
        <end position="127"/>
    </location>
</feature>